<reference evidence="8" key="2">
    <citation type="submission" date="2020-05" db="UniProtKB">
        <authorList>
            <consortium name="EnsemblMetazoa"/>
        </authorList>
    </citation>
    <scope>IDENTIFICATION</scope>
    <source>
        <strain evidence="8">wikel</strain>
    </source>
</reference>
<sequence>MTQYQNLFNTYRVPRVNCDVLECHLSRNRPEEPSRTVLVIHNNQVRPKSAESLEAIKEAAFVLCLDKKPSVDEESDELTGVRQVFLGGTHGENGANRWFDKAVQLIVGENGHSGILFEHTPIDGGAMLDLADHCCDYIEKNGAIESSEIVEDMPRKLEFDLSADDLNDIRAAKYWLSRIRNDAELTIFHFPSYGKDLIKSRHMSPDSFLQMAMQLAFHK</sequence>
<dbReference type="GO" id="GO:0004102">
    <property type="term" value="F:choline O-acetyltransferase activity"/>
    <property type="evidence" value="ECO:0007669"/>
    <property type="project" value="UniProtKB-EC"/>
</dbReference>
<dbReference type="SUPFAM" id="SSF52777">
    <property type="entry name" value="CoA-dependent acyltransferases"/>
    <property type="match status" value="2"/>
</dbReference>
<evidence type="ECO:0000313" key="8">
    <source>
        <dbReference type="EnsemblMetazoa" id="ISCW006388-PA"/>
    </source>
</evidence>
<dbReference type="EC" id="2.3.1.6" evidence="7"/>
<dbReference type="STRING" id="6945.B7PN81"/>
<evidence type="ECO:0000313" key="7">
    <source>
        <dbReference type="EMBL" id="EEC08053.1"/>
    </source>
</evidence>
<dbReference type="InterPro" id="IPR039551">
    <property type="entry name" value="Cho/carn_acyl_trans"/>
</dbReference>
<evidence type="ECO:0000256" key="5">
    <source>
        <dbReference type="RuleBase" id="RU003801"/>
    </source>
</evidence>
<proteinExistence type="inferred from homology"/>
<dbReference type="InterPro" id="IPR042231">
    <property type="entry name" value="Cho/carn_acyl_trans_2"/>
</dbReference>
<dbReference type="Gene3D" id="3.30.559.10">
    <property type="entry name" value="Chloramphenicol acetyltransferase-like domain"/>
    <property type="match status" value="1"/>
</dbReference>
<evidence type="ECO:0000313" key="9">
    <source>
        <dbReference type="Proteomes" id="UP000001555"/>
    </source>
</evidence>
<organism>
    <name type="scientific">Ixodes scapularis</name>
    <name type="common">Black-legged tick</name>
    <name type="synonym">Deer tick</name>
    <dbReference type="NCBI Taxonomy" id="6945"/>
    <lineage>
        <taxon>Eukaryota</taxon>
        <taxon>Metazoa</taxon>
        <taxon>Ecdysozoa</taxon>
        <taxon>Arthropoda</taxon>
        <taxon>Chelicerata</taxon>
        <taxon>Arachnida</taxon>
        <taxon>Acari</taxon>
        <taxon>Parasitiformes</taxon>
        <taxon>Ixodida</taxon>
        <taxon>Ixodoidea</taxon>
        <taxon>Ixodidae</taxon>
        <taxon>Ixodinae</taxon>
        <taxon>Ixodes</taxon>
    </lineage>
</organism>
<comment type="similarity">
    <text evidence="1 5">Belongs to the carnitine/choline acetyltransferase family.</text>
</comment>
<dbReference type="EMBL" id="ABJB011079342">
    <property type="status" value="NOT_ANNOTATED_CDS"/>
    <property type="molecule type" value="Genomic_DNA"/>
</dbReference>
<dbReference type="PROSITE" id="PS00440">
    <property type="entry name" value="ACYLTRANSF_C_2"/>
    <property type="match status" value="1"/>
</dbReference>
<dbReference type="EMBL" id="DS750888">
    <property type="protein sequence ID" value="EEC08053.1"/>
    <property type="molecule type" value="Genomic_DNA"/>
</dbReference>
<evidence type="ECO:0000256" key="3">
    <source>
        <dbReference type="ARBA" id="ARBA00023315"/>
    </source>
</evidence>
<dbReference type="EnsemblMetazoa" id="ISCW006388-RA">
    <property type="protein sequence ID" value="ISCW006388-PA"/>
    <property type="gene ID" value="ISCW006388"/>
</dbReference>
<feature type="domain" description="Choline/carnitine acyltransferase" evidence="6">
    <location>
        <begin position="1"/>
        <end position="45"/>
    </location>
</feature>
<dbReference type="PaxDb" id="6945-B7PN81"/>
<gene>
    <name evidence="7" type="ORF">IscW_ISCW006388</name>
</gene>
<protein>
    <submittedName>
        <fullName evidence="7 8">Carnitine acyltransferase, putative</fullName>
        <ecNumber evidence="7">2.3.1.6</ecNumber>
    </submittedName>
</protein>
<dbReference type="InParanoid" id="B7PN81"/>
<feature type="domain" description="Choline/carnitine acyltransferase" evidence="6">
    <location>
        <begin position="46"/>
        <end position="219"/>
    </location>
</feature>
<reference evidence="7 9" key="1">
    <citation type="submission" date="2008-03" db="EMBL/GenBank/DDBJ databases">
        <title>Annotation of Ixodes scapularis.</title>
        <authorList>
            <consortium name="Ixodes scapularis Genome Project Consortium"/>
            <person name="Caler E."/>
            <person name="Hannick L.I."/>
            <person name="Bidwell S."/>
            <person name="Joardar V."/>
            <person name="Thiagarajan M."/>
            <person name="Amedeo P."/>
            <person name="Galinsky K.J."/>
            <person name="Schobel S."/>
            <person name="Inman J."/>
            <person name="Hostetler J."/>
            <person name="Miller J."/>
            <person name="Hammond M."/>
            <person name="Megy K."/>
            <person name="Lawson D."/>
            <person name="Kodira C."/>
            <person name="Sutton G."/>
            <person name="Meyer J."/>
            <person name="Hill C.A."/>
            <person name="Birren B."/>
            <person name="Nene V."/>
            <person name="Collins F."/>
            <person name="Alarcon-Chaidez F."/>
            <person name="Wikel S."/>
            <person name="Strausberg R."/>
        </authorList>
    </citation>
    <scope>NUCLEOTIDE SEQUENCE [LARGE SCALE GENOMIC DNA]</scope>
    <source>
        <strain evidence="9">Wikel</strain>
        <strain evidence="7">Wikel colony</strain>
    </source>
</reference>
<name>B7PN81_IXOSC</name>
<feature type="active site" description="Proton acceptor" evidence="4">
    <location>
        <position position="119"/>
    </location>
</feature>
<dbReference type="Proteomes" id="UP000001555">
    <property type="component" value="Unassembled WGS sequence"/>
</dbReference>
<dbReference type="PANTHER" id="PTHR22589">
    <property type="entry name" value="CARNITINE O-ACYLTRANSFERASE"/>
    <property type="match status" value="1"/>
</dbReference>
<dbReference type="InterPro" id="IPR000542">
    <property type="entry name" value="Carn_acyl_trans"/>
</dbReference>
<evidence type="ECO:0000256" key="1">
    <source>
        <dbReference type="ARBA" id="ARBA00005232"/>
    </source>
</evidence>
<keyword evidence="2 5" id="KW-0808">Transferase</keyword>
<keyword evidence="3 5" id="KW-0012">Acyltransferase</keyword>
<dbReference type="VEuPathDB" id="VectorBase:ISCI006388"/>
<evidence type="ECO:0000256" key="4">
    <source>
        <dbReference type="PIRSR" id="PIRSR600542-1"/>
    </source>
</evidence>
<dbReference type="Gene3D" id="3.30.559.70">
    <property type="entry name" value="Choline/Carnitine o-acyltransferase, domain 2"/>
    <property type="match status" value="2"/>
</dbReference>
<dbReference type="PANTHER" id="PTHR22589:SF103">
    <property type="entry name" value="CARNITINE O-ACETYL-TRANSFERASE, ISOFORM A-RELATED"/>
    <property type="match status" value="1"/>
</dbReference>
<keyword evidence="9" id="KW-1185">Reference proteome</keyword>
<evidence type="ECO:0000256" key="2">
    <source>
        <dbReference type="ARBA" id="ARBA00022679"/>
    </source>
</evidence>
<dbReference type="AlphaFoldDB" id="B7PN81"/>
<evidence type="ECO:0000259" key="6">
    <source>
        <dbReference type="Pfam" id="PF00755"/>
    </source>
</evidence>
<dbReference type="InterPro" id="IPR023213">
    <property type="entry name" value="CAT-like_dom_sf"/>
</dbReference>
<dbReference type="HOGENOM" id="CLU_1262792_0_0_1"/>
<dbReference type="VEuPathDB" id="VectorBase:ISCW006388"/>
<accession>B7PN81</accession>
<dbReference type="Pfam" id="PF00755">
    <property type="entry name" value="Carn_acyltransf"/>
    <property type="match status" value="2"/>
</dbReference>